<sequence length="132" mass="14293">MRRQPGALEREVVAAIAAAGEELTTPQIHAALDRTAAYTTVMTTLTRLCDKGVLRRTPVGRTYRYGLVESTATMGAALTALQMRRLMEAHEDRSAVMSRFIGDLSAEDARLLTQLLIEATHVPQTGDPGAQA</sequence>
<evidence type="ECO:0000313" key="5">
    <source>
        <dbReference type="EMBL" id="NYJ75921.1"/>
    </source>
</evidence>
<dbReference type="RefSeq" id="WP_179482957.1">
    <property type="nucleotide sequence ID" value="NZ_JACCFW010000001.1"/>
</dbReference>
<dbReference type="AlphaFoldDB" id="A0A853DME7"/>
<comment type="similarity">
    <text evidence="1">Belongs to the BlaI transcriptional regulatory family.</text>
</comment>
<dbReference type="EMBL" id="JACCFW010000001">
    <property type="protein sequence ID" value="NYJ75921.1"/>
    <property type="molecule type" value="Genomic_DNA"/>
</dbReference>
<dbReference type="GO" id="GO:0003677">
    <property type="term" value="F:DNA binding"/>
    <property type="evidence" value="ECO:0007669"/>
    <property type="project" value="UniProtKB-KW"/>
</dbReference>
<evidence type="ECO:0000256" key="1">
    <source>
        <dbReference type="ARBA" id="ARBA00011046"/>
    </source>
</evidence>
<accession>A0A853DME7</accession>
<dbReference type="InterPro" id="IPR036390">
    <property type="entry name" value="WH_DNA-bd_sf"/>
</dbReference>
<organism evidence="5 6">
    <name type="scientific">Allobranchiibius huperziae</name>
    <dbReference type="NCBI Taxonomy" id="1874116"/>
    <lineage>
        <taxon>Bacteria</taxon>
        <taxon>Bacillati</taxon>
        <taxon>Actinomycetota</taxon>
        <taxon>Actinomycetes</taxon>
        <taxon>Micrococcales</taxon>
        <taxon>Dermacoccaceae</taxon>
        <taxon>Allobranchiibius</taxon>
    </lineage>
</organism>
<dbReference type="InterPro" id="IPR005650">
    <property type="entry name" value="BlaI_family"/>
</dbReference>
<dbReference type="Pfam" id="PF03965">
    <property type="entry name" value="Penicillinase_R"/>
    <property type="match status" value="1"/>
</dbReference>
<dbReference type="GO" id="GO:0045892">
    <property type="term" value="P:negative regulation of DNA-templated transcription"/>
    <property type="evidence" value="ECO:0007669"/>
    <property type="project" value="InterPro"/>
</dbReference>
<dbReference type="InterPro" id="IPR036388">
    <property type="entry name" value="WH-like_DNA-bd_sf"/>
</dbReference>
<proteinExistence type="inferred from homology"/>
<keyword evidence="4" id="KW-0804">Transcription</keyword>
<dbReference type="Proteomes" id="UP000571817">
    <property type="component" value="Unassembled WGS sequence"/>
</dbReference>
<gene>
    <name evidence="5" type="ORF">HNR15_002884</name>
</gene>
<name>A0A853DME7_9MICO</name>
<evidence type="ECO:0000313" key="6">
    <source>
        <dbReference type="Proteomes" id="UP000571817"/>
    </source>
</evidence>
<evidence type="ECO:0000256" key="4">
    <source>
        <dbReference type="ARBA" id="ARBA00023163"/>
    </source>
</evidence>
<dbReference type="SUPFAM" id="SSF46785">
    <property type="entry name" value="Winged helix' DNA-binding domain"/>
    <property type="match status" value="1"/>
</dbReference>
<evidence type="ECO:0000256" key="2">
    <source>
        <dbReference type="ARBA" id="ARBA00023015"/>
    </source>
</evidence>
<reference evidence="5 6" key="1">
    <citation type="submission" date="2020-07" db="EMBL/GenBank/DDBJ databases">
        <title>Sequencing the genomes of 1000 actinobacteria strains.</title>
        <authorList>
            <person name="Klenk H.-P."/>
        </authorList>
    </citation>
    <scope>NUCLEOTIDE SEQUENCE [LARGE SCALE GENOMIC DNA]</scope>
    <source>
        <strain evidence="5 6">DSM 29531</strain>
    </source>
</reference>
<keyword evidence="2" id="KW-0805">Transcription regulation</keyword>
<dbReference type="Gene3D" id="1.10.10.10">
    <property type="entry name" value="Winged helix-like DNA-binding domain superfamily/Winged helix DNA-binding domain"/>
    <property type="match status" value="1"/>
</dbReference>
<keyword evidence="3" id="KW-0238">DNA-binding</keyword>
<protein>
    <submittedName>
        <fullName evidence="5">Putative transcriptional regulator</fullName>
    </submittedName>
</protein>
<comment type="caution">
    <text evidence="5">The sequence shown here is derived from an EMBL/GenBank/DDBJ whole genome shotgun (WGS) entry which is preliminary data.</text>
</comment>
<evidence type="ECO:0000256" key="3">
    <source>
        <dbReference type="ARBA" id="ARBA00023125"/>
    </source>
</evidence>
<keyword evidence="6" id="KW-1185">Reference proteome</keyword>